<dbReference type="EMBL" id="CATQJL010000001">
    <property type="protein sequence ID" value="CAJ0591113.1"/>
    <property type="molecule type" value="Genomic_DNA"/>
</dbReference>
<dbReference type="AlphaFoldDB" id="A0AA36GH62"/>
<organism evidence="1 2">
    <name type="scientific">Cylicocyclus nassatus</name>
    <name type="common">Nematode worm</name>
    <dbReference type="NCBI Taxonomy" id="53992"/>
    <lineage>
        <taxon>Eukaryota</taxon>
        <taxon>Metazoa</taxon>
        <taxon>Ecdysozoa</taxon>
        <taxon>Nematoda</taxon>
        <taxon>Chromadorea</taxon>
        <taxon>Rhabditida</taxon>
        <taxon>Rhabditina</taxon>
        <taxon>Rhabditomorpha</taxon>
        <taxon>Strongyloidea</taxon>
        <taxon>Strongylidae</taxon>
        <taxon>Cylicocyclus</taxon>
    </lineage>
</organism>
<proteinExistence type="predicted"/>
<comment type="caution">
    <text evidence="1">The sequence shown here is derived from an EMBL/GenBank/DDBJ whole genome shotgun (WGS) entry which is preliminary data.</text>
</comment>
<reference evidence="1" key="1">
    <citation type="submission" date="2023-07" db="EMBL/GenBank/DDBJ databases">
        <authorList>
            <consortium name="CYATHOMIX"/>
        </authorList>
    </citation>
    <scope>NUCLEOTIDE SEQUENCE</scope>
    <source>
        <strain evidence="1">N/A</strain>
    </source>
</reference>
<evidence type="ECO:0000313" key="2">
    <source>
        <dbReference type="Proteomes" id="UP001176961"/>
    </source>
</evidence>
<protein>
    <submittedName>
        <fullName evidence="1">Uncharacterized protein</fullName>
    </submittedName>
</protein>
<sequence length="138" mass="14648">MLAEVMSTRDLPVSQSESSMLLLSTLLICLVGKVSPQVYNYGYGYVPPMSPQGLYGYGPPMSPQGPYGYVPPMSPQGPYGYDPVVRTYQAIDAIQEGTRLAGNVVEGVANIIGGVVSAKVQDVAMFGPSTSQPNVNQQ</sequence>
<keyword evidence="2" id="KW-1185">Reference proteome</keyword>
<dbReference type="Proteomes" id="UP001176961">
    <property type="component" value="Unassembled WGS sequence"/>
</dbReference>
<gene>
    <name evidence="1" type="ORF">CYNAS_LOCUS3096</name>
</gene>
<evidence type="ECO:0000313" key="1">
    <source>
        <dbReference type="EMBL" id="CAJ0591113.1"/>
    </source>
</evidence>
<accession>A0AA36GH62</accession>
<name>A0AA36GH62_CYLNA</name>